<name>A0A6A4H4N4_9AGAR</name>
<dbReference type="AlphaFoldDB" id="A0A6A4H4N4"/>
<protein>
    <submittedName>
        <fullName evidence="1">Uncharacterized protein</fullName>
    </submittedName>
</protein>
<gene>
    <name evidence="1" type="ORF">BT96DRAFT_830824</name>
</gene>
<dbReference type="Proteomes" id="UP000799118">
    <property type="component" value="Unassembled WGS sequence"/>
</dbReference>
<keyword evidence="2" id="KW-1185">Reference proteome</keyword>
<evidence type="ECO:0000313" key="1">
    <source>
        <dbReference type="EMBL" id="KAE9392245.1"/>
    </source>
</evidence>
<dbReference type="OrthoDB" id="5599163at2759"/>
<feature type="non-terminal residue" evidence="1">
    <location>
        <position position="218"/>
    </location>
</feature>
<proteinExistence type="predicted"/>
<accession>A0A6A4H4N4</accession>
<sequence>MRAGEKTFLAESTAPERVEFDELEDGDEALVVIELDKETLIPNWGNLVDDISVDNISIRLRSEIIGQVPSPDRLALAFYHAHAYFLFNEQVYAGILECPAVSVCRPELCEPGISEVFLGSVLPNLPNQCKHLPLIPNDNSFPIPIYAAAKKRYRPVHRRTVPVPTTLPEKFRVIRQFPSDPLKHLPMLNPNPPPFTPTGRYTQERKEIIDNAHDQSFL</sequence>
<organism evidence="1 2">
    <name type="scientific">Gymnopus androsaceus JB14</name>
    <dbReference type="NCBI Taxonomy" id="1447944"/>
    <lineage>
        <taxon>Eukaryota</taxon>
        <taxon>Fungi</taxon>
        <taxon>Dikarya</taxon>
        <taxon>Basidiomycota</taxon>
        <taxon>Agaricomycotina</taxon>
        <taxon>Agaricomycetes</taxon>
        <taxon>Agaricomycetidae</taxon>
        <taxon>Agaricales</taxon>
        <taxon>Marasmiineae</taxon>
        <taxon>Omphalotaceae</taxon>
        <taxon>Gymnopus</taxon>
    </lineage>
</organism>
<reference evidence="1" key="1">
    <citation type="journal article" date="2019" name="Environ. Microbiol.">
        <title>Fungal ecological strategies reflected in gene transcription - a case study of two litter decomposers.</title>
        <authorList>
            <person name="Barbi F."/>
            <person name="Kohler A."/>
            <person name="Barry K."/>
            <person name="Baskaran P."/>
            <person name="Daum C."/>
            <person name="Fauchery L."/>
            <person name="Ihrmark K."/>
            <person name="Kuo A."/>
            <person name="LaButti K."/>
            <person name="Lipzen A."/>
            <person name="Morin E."/>
            <person name="Grigoriev I.V."/>
            <person name="Henrissat B."/>
            <person name="Lindahl B."/>
            <person name="Martin F."/>
        </authorList>
    </citation>
    <scope>NUCLEOTIDE SEQUENCE</scope>
    <source>
        <strain evidence="1">JB14</strain>
    </source>
</reference>
<dbReference type="EMBL" id="ML769600">
    <property type="protein sequence ID" value="KAE9392245.1"/>
    <property type="molecule type" value="Genomic_DNA"/>
</dbReference>
<evidence type="ECO:0000313" key="2">
    <source>
        <dbReference type="Proteomes" id="UP000799118"/>
    </source>
</evidence>